<accession>A0A1H3Z791</accession>
<dbReference type="SUPFAM" id="SSF51351">
    <property type="entry name" value="Triosephosphate isomerase (TIM)"/>
    <property type="match status" value="1"/>
</dbReference>
<dbReference type="OrthoDB" id="9809429at2"/>
<dbReference type="GO" id="GO:0005829">
    <property type="term" value="C:cytosol"/>
    <property type="evidence" value="ECO:0007669"/>
    <property type="project" value="TreeGrafter"/>
</dbReference>
<dbReference type="InterPro" id="IPR000652">
    <property type="entry name" value="Triosephosphate_isomerase"/>
</dbReference>
<reference evidence="4 5" key="1">
    <citation type="submission" date="2016-10" db="EMBL/GenBank/DDBJ databases">
        <authorList>
            <person name="de Groot N.N."/>
        </authorList>
    </citation>
    <scope>NUCLEOTIDE SEQUENCE [LARGE SCALE GENOMIC DNA]</scope>
    <source>
        <strain evidence="4 5">SR12</strain>
    </source>
</reference>
<keyword evidence="2 3" id="KW-0413">Isomerase</keyword>
<evidence type="ECO:0000313" key="4">
    <source>
        <dbReference type="EMBL" id="SEA19510.1"/>
    </source>
</evidence>
<dbReference type="PROSITE" id="PS51440">
    <property type="entry name" value="TIM_2"/>
    <property type="match status" value="1"/>
</dbReference>
<organism evidence="4 5">
    <name type="scientific">Eubacterium aggregans</name>
    <dbReference type="NCBI Taxonomy" id="81409"/>
    <lineage>
        <taxon>Bacteria</taxon>
        <taxon>Bacillati</taxon>
        <taxon>Bacillota</taxon>
        <taxon>Clostridia</taxon>
        <taxon>Eubacteriales</taxon>
        <taxon>Eubacteriaceae</taxon>
        <taxon>Eubacterium</taxon>
    </lineage>
</organism>
<evidence type="ECO:0000256" key="1">
    <source>
        <dbReference type="ARBA" id="ARBA00007422"/>
    </source>
</evidence>
<comment type="subunit">
    <text evidence="3">Homodimer.</text>
</comment>
<sequence length="261" mass="28739">MNKFLLGTNWKMNKTTAEGLAYTKGLTAIIPKHPAFDFFIIPPYVQLWKQREAIDHAHSPLMLGAQNVHYEDAGQFTGEISPVQLKEIGINILEIGHCERRKYFNETDYTVNLKTLAALRHGFTPLVCIGDSMQEKEFGVSAETLAKSLKIALHGVSAEDAPKVWVAYEPYWAIGVEGIPAEPEVVAEIHTALRGVLVELYGERIGHTIPLLFGGSVNLDNAVPYAKCQDVDGLFIGRSAWQTDTFEAIMNALEAAGISGK</sequence>
<comment type="pathway">
    <text evidence="3">Carbohydrate degradation; glycolysis; D-glyceraldehyde 3-phosphate from glycerone phosphate: step 1/1.</text>
</comment>
<gene>
    <name evidence="4" type="ORF">SAMN04515656_10548</name>
</gene>
<dbReference type="Proteomes" id="UP000199394">
    <property type="component" value="Unassembled WGS sequence"/>
</dbReference>
<evidence type="ECO:0000313" key="5">
    <source>
        <dbReference type="Proteomes" id="UP000199394"/>
    </source>
</evidence>
<proteinExistence type="inferred from homology"/>
<dbReference type="GO" id="GO:0006094">
    <property type="term" value="P:gluconeogenesis"/>
    <property type="evidence" value="ECO:0007669"/>
    <property type="project" value="UniProtKB-UniPathway"/>
</dbReference>
<evidence type="ECO:0000256" key="3">
    <source>
        <dbReference type="RuleBase" id="RU363013"/>
    </source>
</evidence>
<keyword evidence="3" id="KW-0963">Cytoplasm</keyword>
<dbReference type="EMBL" id="FNRK01000005">
    <property type="protein sequence ID" value="SEA19510.1"/>
    <property type="molecule type" value="Genomic_DNA"/>
</dbReference>
<dbReference type="InterPro" id="IPR035990">
    <property type="entry name" value="TIM_sf"/>
</dbReference>
<comment type="catalytic activity">
    <reaction evidence="3">
        <text>D-glyceraldehyde 3-phosphate = dihydroxyacetone phosphate</text>
        <dbReference type="Rhea" id="RHEA:18585"/>
        <dbReference type="ChEBI" id="CHEBI:57642"/>
        <dbReference type="ChEBI" id="CHEBI:59776"/>
        <dbReference type="EC" id="5.3.1.1"/>
    </reaction>
</comment>
<dbReference type="GO" id="GO:0004807">
    <property type="term" value="F:triose-phosphate isomerase activity"/>
    <property type="evidence" value="ECO:0007669"/>
    <property type="project" value="UniProtKB-EC"/>
</dbReference>
<comment type="similarity">
    <text evidence="1 3">Belongs to the triosephosphate isomerase family.</text>
</comment>
<dbReference type="UniPathway" id="UPA00109">
    <property type="reaction ID" value="UER00189"/>
</dbReference>
<dbReference type="CDD" id="cd00311">
    <property type="entry name" value="TIM"/>
    <property type="match status" value="1"/>
</dbReference>
<keyword evidence="3" id="KW-0312">Gluconeogenesis</keyword>
<dbReference type="EC" id="5.3.1.1" evidence="3"/>
<keyword evidence="5" id="KW-1185">Reference proteome</keyword>
<dbReference type="RefSeq" id="WP_090305509.1">
    <property type="nucleotide sequence ID" value="NZ_FNRK01000005.1"/>
</dbReference>
<dbReference type="AlphaFoldDB" id="A0A1H3Z791"/>
<comment type="subcellular location">
    <subcellularLocation>
        <location evidence="3">Cytoplasm</location>
    </subcellularLocation>
</comment>
<dbReference type="GO" id="GO:0046166">
    <property type="term" value="P:glyceraldehyde-3-phosphate biosynthetic process"/>
    <property type="evidence" value="ECO:0007669"/>
    <property type="project" value="TreeGrafter"/>
</dbReference>
<keyword evidence="3" id="KW-0324">Glycolysis</keyword>
<dbReference type="PANTHER" id="PTHR21139:SF42">
    <property type="entry name" value="TRIOSEPHOSPHATE ISOMERASE"/>
    <property type="match status" value="1"/>
</dbReference>
<comment type="pathway">
    <text evidence="3">Carbohydrate biosynthesis; gluconeogenesis.</text>
</comment>
<dbReference type="Pfam" id="PF00121">
    <property type="entry name" value="TIM"/>
    <property type="match status" value="1"/>
</dbReference>
<dbReference type="STRING" id="81409.SAMN04515656_10548"/>
<dbReference type="UniPathway" id="UPA00138"/>
<evidence type="ECO:0000256" key="2">
    <source>
        <dbReference type="ARBA" id="ARBA00023235"/>
    </source>
</evidence>
<name>A0A1H3Z791_9FIRM</name>
<dbReference type="PANTHER" id="PTHR21139">
    <property type="entry name" value="TRIOSEPHOSPHATE ISOMERASE"/>
    <property type="match status" value="1"/>
</dbReference>
<dbReference type="InterPro" id="IPR013785">
    <property type="entry name" value="Aldolase_TIM"/>
</dbReference>
<dbReference type="NCBIfam" id="NF000722">
    <property type="entry name" value="PRK00042.2-1"/>
    <property type="match status" value="1"/>
</dbReference>
<dbReference type="GO" id="GO:0019563">
    <property type="term" value="P:glycerol catabolic process"/>
    <property type="evidence" value="ECO:0007669"/>
    <property type="project" value="TreeGrafter"/>
</dbReference>
<protein>
    <recommendedName>
        <fullName evidence="3">Triosephosphate isomerase</fullName>
        <ecNumber evidence="3">5.3.1.1</ecNumber>
    </recommendedName>
</protein>
<dbReference type="GO" id="GO:0006096">
    <property type="term" value="P:glycolytic process"/>
    <property type="evidence" value="ECO:0007669"/>
    <property type="project" value="UniProtKB-UniPathway"/>
</dbReference>
<dbReference type="Gene3D" id="3.20.20.70">
    <property type="entry name" value="Aldolase class I"/>
    <property type="match status" value="1"/>
</dbReference>